<evidence type="ECO:0000313" key="2">
    <source>
        <dbReference type="EMBL" id="SLN11822.1"/>
    </source>
</evidence>
<evidence type="ECO:0000313" key="1">
    <source>
        <dbReference type="EMBL" id="PSK87335.1"/>
    </source>
</evidence>
<evidence type="ECO:0000313" key="4">
    <source>
        <dbReference type="Proteomes" id="UP000240624"/>
    </source>
</evidence>
<dbReference type="PANTHER" id="PTHR10151:SF120">
    <property type="entry name" value="BIS(5'-ADENOSYL)-TRIPHOSPHATASE"/>
    <property type="match status" value="1"/>
</dbReference>
<dbReference type="InterPro" id="IPR017850">
    <property type="entry name" value="Alkaline_phosphatase_core_sf"/>
</dbReference>
<dbReference type="AlphaFoldDB" id="A0A1X6Y6B4"/>
<dbReference type="EMBL" id="PYGB01000003">
    <property type="protein sequence ID" value="PSK87335.1"/>
    <property type="molecule type" value="Genomic_DNA"/>
</dbReference>
<dbReference type="GO" id="GO:0016787">
    <property type="term" value="F:hydrolase activity"/>
    <property type="evidence" value="ECO:0007669"/>
    <property type="project" value="UniProtKB-ARBA"/>
</dbReference>
<dbReference type="RefSeq" id="WP_085894408.1">
    <property type="nucleotide sequence ID" value="NZ_FWFY01000001.1"/>
</dbReference>
<dbReference type="PANTHER" id="PTHR10151">
    <property type="entry name" value="ECTONUCLEOTIDE PYROPHOSPHATASE/PHOSPHODIESTERASE"/>
    <property type="match status" value="1"/>
</dbReference>
<dbReference type="EMBL" id="FWFY01000001">
    <property type="protein sequence ID" value="SLN11822.1"/>
    <property type="molecule type" value="Genomic_DNA"/>
</dbReference>
<evidence type="ECO:0000313" key="3">
    <source>
        <dbReference type="Proteomes" id="UP000193495"/>
    </source>
</evidence>
<dbReference type="Proteomes" id="UP000193495">
    <property type="component" value="Unassembled WGS sequence"/>
</dbReference>
<accession>A0A1X6Y6B4</accession>
<gene>
    <name evidence="1" type="ORF">CLV79_103386</name>
    <name evidence="2" type="ORF">LOS8367_00011</name>
</gene>
<name>A0A1X6Y6B4_9RHOB</name>
<organism evidence="2 3">
    <name type="scientific">Limimaricola soesokkakensis</name>
    <dbReference type="NCBI Taxonomy" id="1343159"/>
    <lineage>
        <taxon>Bacteria</taxon>
        <taxon>Pseudomonadati</taxon>
        <taxon>Pseudomonadota</taxon>
        <taxon>Alphaproteobacteria</taxon>
        <taxon>Rhodobacterales</taxon>
        <taxon>Paracoccaceae</taxon>
        <taxon>Limimaricola</taxon>
    </lineage>
</organism>
<reference evidence="2 3" key="1">
    <citation type="submission" date="2017-03" db="EMBL/GenBank/DDBJ databases">
        <authorList>
            <person name="Afonso C.L."/>
            <person name="Miller P.J."/>
            <person name="Scott M.A."/>
            <person name="Spackman E."/>
            <person name="Goraichik I."/>
            <person name="Dimitrov K.M."/>
            <person name="Suarez D.L."/>
            <person name="Swayne D.E."/>
        </authorList>
    </citation>
    <scope>NUCLEOTIDE SEQUENCE [LARGE SCALE GENOMIC DNA]</scope>
    <source>
        <strain evidence="2 3">CECT 8367</strain>
    </source>
</reference>
<dbReference type="Proteomes" id="UP000240624">
    <property type="component" value="Unassembled WGS sequence"/>
</dbReference>
<dbReference type="CDD" id="cd16018">
    <property type="entry name" value="Enpp"/>
    <property type="match status" value="1"/>
</dbReference>
<proteinExistence type="predicted"/>
<sequence>MKKTLVILVVGLAPHLVGRDTPHLKKLAERGALRPLDTVTPAVTCTAQATLLTGLMPSYHGVVANGWYFRDLREIMLWRQPNNLVEGEKVWEAGRKRNPDFTCAKMFWWYNMYSSADWSATPRPMYPADGRKIPDHYAFPPELHDELDAALGPFPLFKFWGPLADITSSEWIAKATLHVMQTRDPTLTLTYLPHLDYNLQRLGPDLDHPRLRADLHEVDALCGELIDEADRTGRRIIVVSEYGITKATDAVHINRALREAGLLAVRREEHGRETLDCGASTAFAMADHQIAHVHVEDAARIREVKALIESLDGVEQVWDAEGKRAHGLDHPRSGELVAVSKPDRWFSYYYWLDPDRAPDFARTVDIHRKPGYDPVELFVDPEIRHPRLTAAMKLAKRKAGFRQLLDIISPSATHLVKGTHGRITDDPDEGPLVISSEPDALPDGRVAATDFKSLVLRHVFD</sequence>
<dbReference type="Gene3D" id="3.40.720.10">
    <property type="entry name" value="Alkaline Phosphatase, subunit A"/>
    <property type="match status" value="1"/>
</dbReference>
<dbReference type="InterPro" id="IPR002591">
    <property type="entry name" value="Phosphodiest/P_Trfase"/>
</dbReference>
<reference evidence="1 4" key="2">
    <citation type="submission" date="2018-03" db="EMBL/GenBank/DDBJ databases">
        <title>Genomic Encyclopedia of Archaeal and Bacterial Type Strains, Phase II (KMG-II): from individual species to whole genera.</title>
        <authorList>
            <person name="Goeker M."/>
        </authorList>
    </citation>
    <scope>NUCLEOTIDE SEQUENCE [LARGE SCALE GENOMIC DNA]</scope>
    <source>
        <strain evidence="1 4">DSM 29956</strain>
    </source>
</reference>
<dbReference type="SUPFAM" id="SSF53649">
    <property type="entry name" value="Alkaline phosphatase-like"/>
    <property type="match status" value="1"/>
</dbReference>
<dbReference type="Pfam" id="PF01663">
    <property type="entry name" value="Phosphodiest"/>
    <property type="match status" value="1"/>
</dbReference>
<keyword evidence="4" id="KW-1185">Reference proteome</keyword>
<dbReference type="OrthoDB" id="9779418at2"/>
<protein>
    <submittedName>
        <fullName evidence="1">Putative AlkP superfamily pyrophosphatase or phosphodiesterase</fullName>
    </submittedName>
    <submittedName>
        <fullName evidence="2">Type I phosphodiesterase / nucleotide pyrophosphatase</fullName>
    </submittedName>
</protein>